<dbReference type="Pfam" id="PF02244">
    <property type="entry name" value="Propep_M14"/>
    <property type="match status" value="1"/>
</dbReference>
<keyword evidence="8" id="KW-0378">Hydrolase</keyword>
<evidence type="ECO:0000256" key="8">
    <source>
        <dbReference type="ARBA" id="ARBA00022801"/>
    </source>
</evidence>
<dbReference type="GO" id="GO:0004181">
    <property type="term" value="F:metallocarboxypeptidase activity"/>
    <property type="evidence" value="ECO:0007669"/>
    <property type="project" value="InterPro"/>
</dbReference>
<dbReference type="FunFam" id="3.40.630.10:FF:000040">
    <property type="entry name" value="zinc carboxypeptidase"/>
    <property type="match status" value="1"/>
</dbReference>
<keyword evidence="6" id="KW-0645">Protease</keyword>
<keyword evidence="14" id="KW-0812">Transmembrane</keyword>
<gene>
    <name evidence="16" type="ORF">AFUS01_LOCUS2776</name>
</gene>
<dbReference type="SMART" id="SM00631">
    <property type="entry name" value="Zn_pept"/>
    <property type="match status" value="1"/>
</dbReference>
<keyword evidence="14" id="KW-1133">Transmembrane helix</keyword>
<dbReference type="PANTHER" id="PTHR11705">
    <property type="entry name" value="PROTEASE FAMILY M14 CARBOXYPEPTIDASE A,B"/>
    <property type="match status" value="1"/>
</dbReference>
<dbReference type="EMBL" id="CAJVCH010016085">
    <property type="protein sequence ID" value="CAG7680981.1"/>
    <property type="molecule type" value="Genomic_DNA"/>
</dbReference>
<dbReference type="PROSITE" id="PS00133">
    <property type="entry name" value="CARBOXYPEPT_ZN_2"/>
    <property type="match status" value="1"/>
</dbReference>
<protein>
    <recommendedName>
        <fullName evidence="15">Peptidase M14 domain-containing protein</fullName>
    </recommendedName>
</protein>
<reference evidence="16" key="1">
    <citation type="submission" date="2021-06" db="EMBL/GenBank/DDBJ databases">
        <authorList>
            <person name="Hodson N. C."/>
            <person name="Mongue J. A."/>
            <person name="Jaron S. K."/>
        </authorList>
    </citation>
    <scope>NUCLEOTIDE SEQUENCE</scope>
</reference>
<comment type="caution">
    <text evidence="16">The sequence shown here is derived from an EMBL/GenBank/DDBJ whole genome shotgun (WGS) entry which is preliminary data.</text>
</comment>
<evidence type="ECO:0000256" key="4">
    <source>
        <dbReference type="ARBA" id="ARBA00022525"/>
    </source>
</evidence>
<evidence type="ECO:0000256" key="12">
    <source>
        <dbReference type="ARBA" id="ARBA00057299"/>
    </source>
</evidence>
<dbReference type="InterPro" id="IPR000834">
    <property type="entry name" value="Peptidase_M14"/>
</dbReference>
<comment type="similarity">
    <text evidence="3 13">Belongs to the peptidase M14 family.</text>
</comment>
<evidence type="ECO:0000256" key="1">
    <source>
        <dbReference type="ARBA" id="ARBA00001947"/>
    </source>
</evidence>
<evidence type="ECO:0000256" key="14">
    <source>
        <dbReference type="SAM" id="Phobius"/>
    </source>
</evidence>
<keyword evidence="10" id="KW-0482">Metalloprotease</keyword>
<keyword evidence="4" id="KW-0964">Secreted</keyword>
<dbReference type="CDD" id="cd03860">
    <property type="entry name" value="M14_CP_A-B_like"/>
    <property type="match status" value="1"/>
</dbReference>
<dbReference type="GO" id="GO:0005615">
    <property type="term" value="C:extracellular space"/>
    <property type="evidence" value="ECO:0007669"/>
    <property type="project" value="TreeGrafter"/>
</dbReference>
<evidence type="ECO:0000313" key="16">
    <source>
        <dbReference type="EMBL" id="CAG7680981.1"/>
    </source>
</evidence>
<dbReference type="InterPro" id="IPR057247">
    <property type="entry name" value="CARBOXYPEPT_ZN_2"/>
</dbReference>
<keyword evidence="7" id="KW-0479">Metal-binding</keyword>
<accession>A0A8J2JQS0</accession>
<proteinExistence type="inferred from homology"/>
<dbReference type="OrthoDB" id="3626597at2759"/>
<organism evidence="16 17">
    <name type="scientific">Allacma fusca</name>
    <dbReference type="NCBI Taxonomy" id="39272"/>
    <lineage>
        <taxon>Eukaryota</taxon>
        <taxon>Metazoa</taxon>
        <taxon>Ecdysozoa</taxon>
        <taxon>Arthropoda</taxon>
        <taxon>Hexapoda</taxon>
        <taxon>Collembola</taxon>
        <taxon>Symphypleona</taxon>
        <taxon>Sminthuridae</taxon>
        <taxon>Allacma</taxon>
    </lineage>
</organism>
<keyword evidence="11" id="KW-1015">Disulfide bond</keyword>
<dbReference type="PANTHER" id="PTHR11705:SF91">
    <property type="entry name" value="FI01817P-RELATED"/>
    <property type="match status" value="1"/>
</dbReference>
<dbReference type="Proteomes" id="UP000708208">
    <property type="component" value="Unassembled WGS sequence"/>
</dbReference>
<evidence type="ECO:0000259" key="15">
    <source>
        <dbReference type="PROSITE" id="PS52035"/>
    </source>
</evidence>
<feature type="active site" description="Proton donor/acceptor" evidence="13">
    <location>
        <position position="472"/>
    </location>
</feature>
<sequence length="525" mass="58792">MSREDKQKRPLLQSFGCRGIQYRKMSPQVYKYECLTKCVYAPGGRTHFLSHKNGVRMNYLATVISFMFVNILAHAFHITAEHEEKSFGGYQVFRIETNSTQALEFLGKLYLSSAEVFDFWSGPSPHSPIDIAVNEDQAEYLLTSLEALDVTPKILIADLGEKIRNAEKDSIRQEAPMSWTAYHKLDSIYTWLESLESQYPNLVTLEEIGQSFQNRPLKLVRISTSNSTVNSSKPAIWLDGGIHAREWVSPATVTYVISQLLNETETPENSKFSSGNKLVDLFDWYILPVVNPDGYEYSWTNSRMWRKTRSDYRSQALSSSSYDGRRPKSIWDNLVGFCAGVDANRNFDVQWGGKGTSGNPCSEIYRGRKPASEPEVAAVQKFILRNNEGIKLFLSIHSYSQMILIPWAYDDVEPADFPELKAVAVKAAAAIQAVHGTVYRPGQTTKLLGAAAGSSKDWAKKVAGIKYSFGFELRDTGKDGFILPAEQIIPTAQETYAGIKSMAEDIAGIYNVTPAYEGNGTQYTV</sequence>
<dbReference type="AlphaFoldDB" id="A0A8J2JQS0"/>
<dbReference type="GO" id="GO:0008270">
    <property type="term" value="F:zinc ion binding"/>
    <property type="evidence" value="ECO:0007669"/>
    <property type="project" value="InterPro"/>
</dbReference>
<evidence type="ECO:0000256" key="10">
    <source>
        <dbReference type="ARBA" id="ARBA00023049"/>
    </source>
</evidence>
<name>A0A8J2JQS0_9HEXA</name>
<evidence type="ECO:0000256" key="13">
    <source>
        <dbReference type="PROSITE-ProRule" id="PRU01379"/>
    </source>
</evidence>
<evidence type="ECO:0000256" key="9">
    <source>
        <dbReference type="ARBA" id="ARBA00022833"/>
    </source>
</evidence>
<keyword evidence="5" id="KW-0121">Carboxypeptidase</keyword>
<feature type="transmembrane region" description="Helical" evidence="14">
    <location>
        <begin position="57"/>
        <end position="76"/>
    </location>
</feature>
<dbReference type="PROSITE" id="PS00132">
    <property type="entry name" value="CARBOXYPEPT_ZN_1"/>
    <property type="match status" value="1"/>
</dbReference>
<evidence type="ECO:0000256" key="6">
    <source>
        <dbReference type="ARBA" id="ARBA00022670"/>
    </source>
</evidence>
<evidence type="ECO:0000256" key="5">
    <source>
        <dbReference type="ARBA" id="ARBA00022645"/>
    </source>
</evidence>
<keyword evidence="14" id="KW-0472">Membrane</keyword>
<evidence type="ECO:0000256" key="3">
    <source>
        <dbReference type="ARBA" id="ARBA00005988"/>
    </source>
</evidence>
<keyword evidence="9" id="KW-0862">Zinc</keyword>
<dbReference type="PROSITE" id="PS52035">
    <property type="entry name" value="PEPTIDASE_M14"/>
    <property type="match status" value="1"/>
</dbReference>
<dbReference type="Pfam" id="PF00246">
    <property type="entry name" value="Peptidase_M14"/>
    <property type="match status" value="1"/>
</dbReference>
<feature type="domain" description="Peptidase M14" evidence="15">
    <location>
        <begin position="181"/>
        <end position="506"/>
    </location>
</feature>
<evidence type="ECO:0000256" key="7">
    <source>
        <dbReference type="ARBA" id="ARBA00022723"/>
    </source>
</evidence>
<evidence type="ECO:0000313" key="17">
    <source>
        <dbReference type="Proteomes" id="UP000708208"/>
    </source>
</evidence>
<comment type="function">
    <text evidence="12">Involved in the digestion of the blood meal.</text>
</comment>
<keyword evidence="17" id="KW-1185">Reference proteome</keyword>
<comment type="cofactor">
    <cofactor evidence="1">
        <name>Zn(2+)</name>
        <dbReference type="ChEBI" id="CHEBI:29105"/>
    </cofactor>
</comment>
<evidence type="ECO:0000256" key="11">
    <source>
        <dbReference type="ARBA" id="ARBA00023157"/>
    </source>
</evidence>
<evidence type="ECO:0000256" key="2">
    <source>
        <dbReference type="ARBA" id="ARBA00004613"/>
    </source>
</evidence>
<dbReference type="InterPro" id="IPR003146">
    <property type="entry name" value="M14A_act_pep"/>
</dbReference>
<dbReference type="GO" id="GO:0006508">
    <property type="term" value="P:proteolysis"/>
    <property type="evidence" value="ECO:0007669"/>
    <property type="project" value="UniProtKB-KW"/>
</dbReference>
<dbReference type="InterPro" id="IPR057246">
    <property type="entry name" value="CARBOXYPEPT_ZN_1"/>
</dbReference>
<comment type="subcellular location">
    <subcellularLocation>
        <location evidence="2">Secreted</location>
    </subcellularLocation>
</comment>